<dbReference type="RefSeq" id="WP_387403003.1">
    <property type="nucleotide sequence ID" value="NZ_JBIAQY010000002.1"/>
</dbReference>
<comment type="caution">
    <text evidence="1">The sequence shown here is derived from an EMBL/GenBank/DDBJ whole genome shotgun (WGS) entry which is preliminary data.</text>
</comment>
<evidence type="ECO:0000313" key="2">
    <source>
        <dbReference type="Proteomes" id="UP001601992"/>
    </source>
</evidence>
<sequence length="157" mass="17257">MSDPAGVPVPERIRWFTRSVRTERTRAGSTAHNLAGRARGEHARNVDQLETEPFGIQMRDLRHELVGVVELAGEHDLRQRHPDDGLLTGEAQAGGQIRQDPHSAVGFGKVDAKGHLQDPVARDQPFGLVDGHIRLDSVGPPVFLQTTSENDTARLPR</sequence>
<dbReference type="EMBL" id="JBIAQY010000002">
    <property type="protein sequence ID" value="MFF3567787.1"/>
    <property type="molecule type" value="Genomic_DNA"/>
</dbReference>
<accession>A0ABW6RUV7</accession>
<evidence type="ECO:0000313" key="1">
    <source>
        <dbReference type="EMBL" id="MFF3567787.1"/>
    </source>
</evidence>
<proteinExistence type="predicted"/>
<name>A0ABW6RUV7_9NOCA</name>
<dbReference type="Proteomes" id="UP001601992">
    <property type="component" value="Unassembled WGS sequence"/>
</dbReference>
<protein>
    <submittedName>
        <fullName evidence="1">Uncharacterized protein</fullName>
    </submittedName>
</protein>
<gene>
    <name evidence="1" type="ORF">ACFYXQ_08370</name>
</gene>
<keyword evidence="2" id="KW-1185">Reference proteome</keyword>
<reference evidence="1 2" key="1">
    <citation type="submission" date="2024-10" db="EMBL/GenBank/DDBJ databases">
        <title>The Natural Products Discovery Center: Release of the First 8490 Sequenced Strains for Exploring Actinobacteria Biosynthetic Diversity.</title>
        <authorList>
            <person name="Kalkreuter E."/>
            <person name="Kautsar S.A."/>
            <person name="Yang D."/>
            <person name="Bader C.D."/>
            <person name="Teijaro C.N."/>
            <person name="Fluegel L."/>
            <person name="Davis C.M."/>
            <person name="Simpson J.R."/>
            <person name="Lauterbach L."/>
            <person name="Steele A.D."/>
            <person name="Gui C."/>
            <person name="Meng S."/>
            <person name="Li G."/>
            <person name="Viehrig K."/>
            <person name="Ye F."/>
            <person name="Su P."/>
            <person name="Kiefer A.F."/>
            <person name="Nichols A."/>
            <person name="Cepeda A.J."/>
            <person name="Yan W."/>
            <person name="Fan B."/>
            <person name="Jiang Y."/>
            <person name="Adhikari A."/>
            <person name="Zheng C.-J."/>
            <person name="Schuster L."/>
            <person name="Cowan T.M."/>
            <person name="Smanski M.J."/>
            <person name="Chevrette M.G."/>
            <person name="De Carvalho L.P.S."/>
            <person name="Shen B."/>
        </authorList>
    </citation>
    <scope>NUCLEOTIDE SEQUENCE [LARGE SCALE GENOMIC DNA]</scope>
    <source>
        <strain evidence="1 2">NPDC002593</strain>
    </source>
</reference>
<organism evidence="1 2">
    <name type="scientific">Nocardia jiangxiensis</name>
    <dbReference type="NCBI Taxonomy" id="282685"/>
    <lineage>
        <taxon>Bacteria</taxon>
        <taxon>Bacillati</taxon>
        <taxon>Actinomycetota</taxon>
        <taxon>Actinomycetes</taxon>
        <taxon>Mycobacteriales</taxon>
        <taxon>Nocardiaceae</taxon>
        <taxon>Nocardia</taxon>
    </lineage>
</organism>